<comment type="caution">
    <text evidence="3">The sequence shown here is derived from an EMBL/GenBank/DDBJ whole genome shotgun (WGS) entry which is preliminary data.</text>
</comment>
<dbReference type="AlphaFoldDB" id="A0A1F6MAH1"/>
<dbReference type="GO" id="GO:0016757">
    <property type="term" value="F:glycosyltransferase activity"/>
    <property type="evidence" value="ECO:0007669"/>
    <property type="project" value="InterPro"/>
</dbReference>
<feature type="domain" description="Glycosyltransferase subfamily 4-like N-terminal" evidence="2">
    <location>
        <begin position="24"/>
        <end position="196"/>
    </location>
</feature>
<evidence type="ECO:0000313" key="4">
    <source>
        <dbReference type="Proteomes" id="UP000176282"/>
    </source>
</evidence>
<dbReference type="InterPro" id="IPR001296">
    <property type="entry name" value="Glyco_trans_1"/>
</dbReference>
<name>A0A1F6MAH1_9BACT</name>
<evidence type="ECO:0000313" key="3">
    <source>
        <dbReference type="EMBL" id="OGH68568.1"/>
    </source>
</evidence>
<dbReference type="STRING" id="1798680.A3J66_03165"/>
<feature type="domain" description="Glycosyl transferase family 1" evidence="1">
    <location>
        <begin position="200"/>
        <end position="360"/>
    </location>
</feature>
<organism evidence="3 4">
    <name type="scientific">Candidatus Magasanikbacteria bacterium RIFCSPHIGHO2_02_FULL_47_14</name>
    <dbReference type="NCBI Taxonomy" id="1798680"/>
    <lineage>
        <taxon>Bacteria</taxon>
        <taxon>Candidatus Magasanikiibacteriota</taxon>
    </lineage>
</organism>
<reference evidence="3 4" key="1">
    <citation type="journal article" date="2016" name="Nat. Commun.">
        <title>Thousands of microbial genomes shed light on interconnected biogeochemical processes in an aquifer system.</title>
        <authorList>
            <person name="Anantharaman K."/>
            <person name="Brown C.T."/>
            <person name="Hug L.A."/>
            <person name="Sharon I."/>
            <person name="Castelle C.J."/>
            <person name="Probst A.J."/>
            <person name="Thomas B.C."/>
            <person name="Singh A."/>
            <person name="Wilkins M.J."/>
            <person name="Karaoz U."/>
            <person name="Brodie E.L."/>
            <person name="Williams K.H."/>
            <person name="Hubbard S.S."/>
            <person name="Banfield J.F."/>
        </authorList>
    </citation>
    <scope>NUCLEOTIDE SEQUENCE [LARGE SCALE GENOMIC DNA]</scope>
</reference>
<evidence type="ECO:0008006" key="5">
    <source>
        <dbReference type="Google" id="ProtNLM"/>
    </source>
</evidence>
<gene>
    <name evidence="3" type="ORF">A3J66_03165</name>
</gene>
<dbReference type="Proteomes" id="UP000176282">
    <property type="component" value="Unassembled WGS sequence"/>
</dbReference>
<proteinExistence type="predicted"/>
<dbReference type="CDD" id="cd03801">
    <property type="entry name" value="GT4_PimA-like"/>
    <property type="match status" value="1"/>
</dbReference>
<dbReference type="PANTHER" id="PTHR45947:SF3">
    <property type="entry name" value="SULFOQUINOVOSYL TRANSFERASE SQD2"/>
    <property type="match status" value="1"/>
</dbReference>
<dbReference type="Gene3D" id="3.40.50.2000">
    <property type="entry name" value="Glycogen Phosphorylase B"/>
    <property type="match status" value="2"/>
</dbReference>
<sequence length="385" mass="43869">MAKMDQHTRLRILLLSYEFPPLGGGAANAVDYLVRSLTQIHGSRVMIDVITGSPGSKDVVRLSDSAVMYRLDIGKNEVHLQHQRHQDVLRYAVQAYFFSKKMMQAQQYDLVHAFMGIPGGIVASFLEPPYVISLRGSDVPYHNPSYRYMYAVMKSLIYRSWKKAGAVVVNSDDLQNEAEHFLRRDYAVIPNGVDINKFSVNTKRSSVFRVLFVGRLHRIKNIPLLLRSFKKFSQRISSKPVELVLIGDGPERRQLVSYCKELNIQDTVVFSPHVPHHELPSSYQHASVFVLVSEREGMSNTLLEAMASGLPVITTKTGGSDMLVKSNGYVVDPNEEDISEALYQVYINPDRQKEMGVYSRSIAERFHWENMADQYFQLYQRLCVV</sequence>
<dbReference type="Pfam" id="PF13439">
    <property type="entry name" value="Glyco_transf_4"/>
    <property type="match status" value="1"/>
</dbReference>
<dbReference type="InterPro" id="IPR050194">
    <property type="entry name" value="Glycosyltransferase_grp1"/>
</dbReference>
<evidence type="ECO:0000259" key="2">
    <source>
        <dbReference type="Pfam" id="PF13439"/>
    </source>
</evidence>
<evidence type="ECO:0000259" key="1">
    <source>
        <dbReference type="Pfam" id="PF00534"/>
    </source>
</evidence>
<dbReference type="InterPro" id="IPR028098">
    <property type="entry name" value="Glyco_trans_4-like_N"/>
</dbReference>
<dbReference type="EMBL" id="MFQB01000012">
    <property type="protein sequence ID" value="OGH68568.1"/>
    <property type="molecule type" value="Genomic_DNA"/>
</dbReference>
<dbReference type="PANTHER" id="PTHR45947">
    <property type="entry name" value="SULFOQUINOVOSYL TRANSFERASE SQD2"/>
    <property type="match status" value="1"/>
</dbReference>
<protein>
    <recommendedName>
        <fullName evidence="5">Glycosyl transferase family 1 domain-containing protein</fullName>
    </recommendedName>
</protein>
<accession>A0A1F6MAH1</accession>
<dbReference type="SUPFAM" id="SSF53756">
    <property type="entry name" value="UDP-Glycosyltransferase/glycogen phosphorylase"/>
    <property type="match status" value="1"/>
</dbReference>
<dbReference type="Pfam" id="PF00534">
    <property type="entry name" value="Glycos_transf_1"/>
    <property type="match status" value="1"/>
</dbReference>